<dbReference type="Pfam" id="PF07833">
    <property type="entry name" value="Cu_amine_oxidN1"/>
    <property type="match status" value="1"/>
</dbReference>
<accession>B1I2Z2</accession>
<evidence type="ECO:0000259" key="2">
    <source>
        <dbReference type="Pfam" id="PF07833"/>
    </source>
</evidence>
<dbReference type="SUPFAM" id="SSF55383">
    <property type="entry name" value="Copper amine oxidase, domain N"/>
    <property type="match status" value="2"/>
</dbReference>
<dbReference type="InterPro" id="IPR035986">
    <property type="entry name" value="PKD_dom_sf"/>
</dbReference>
<dbReference type="EMBL" id="CP000860">
    <property type="protein sequence ID" value="ACA59361.1"/>
    <property type="molecule type" value="Genomic_DNA"/>
</dbReference>
<dbReference type="InterPro" id="IPR012854">
    <property type="entry name" value="Cu_amine_oxidase-like_N"/>
</dbReference>
<evidence type="ECO:0000313" key="4">
    <source>
        <dbReference type="Proteomes" id="UP000008544"/>
    </source>
</evidence>
<name>B1I2Z2_DESAP</name>
<dbReference type="RefSeq" id="WP_012301947.1">
    <property type="nucleotide sequence ID" value="NC_010424.1"/>
</dbReference>
<dbReference type="eggNOG" id="COG3291">
    <property type="taxonomic scope" value="Bacteria"/>
</dbReference>
<keyword evidence="4" id="KW-1185">Reference proteome</keyword>
<dbReference type="Gene3D" id="3.30.457.10">
    <property type="entry name" value="Copper amine oxidase-like, N-terminal domain"/>
    <property type="match status" value="2"/>
</dbReference>
<gene>
    <name evidence="3" type="ordered locus">Daud_0847</name>
</gene>
<proteinExistence type="predicted"/>
<evidence type="ECO:0000256" key="1">
    <source>
        <dbReference type="SAM" id="SignalP"/>
    </source>
</evidence>
<evidence type="ECO:0000313" key="3">
    <source>
        <dbReference type="EMBL" id="ACA59361.1"/>
    </source>
</evidence>
<dbReference type="OrthoDB" id="25008at2"/>
<feature type="signal peptide" evidence="1">
    <location>
        <begin position="1"/>
        <end position="28"/>
    </location>
</feature>
<dbReference type="AlphaFoldDB" id="B1I2Z2"/>
<dbReference type="STRING" id="477974.Daud_0847"/>
<dbReference type="InterPro" id="IPR036582">
    <property type="entry name" value="Mao_N_sf"/>
</dbReference>
<dbReference type="KEGG" id="dau:Daud_0847"/>
<sequence length="650" mass="70804">MQLPFSRLIPAVILATSLFFQVTAAAHASPGQKVILLNPRASTAFVNAVPTGLDVPPVIHSGYTLVPLRFIGEALEVAVDWEAETKTASLSGPGTAIRLAAGSSEALVNGRAVELPTPARIKDGRILVPLRFVSVALGATVHFDAATKEITITADLTSKTPPVARFSLIPNPVRPGGELTVRDESFHPEGVEIVERAWSGLEPWYEQAGLYEVTLRVRDANGNWSAPYTVRLNVNTPPVAGFRTEKDFYKIGEPVVYVNESFDPDGHELIYRWTNREPAFFEAGRHRVTLEVEDPLGGKDRFELVVPVSEEVHYTRTQYHLLYGEPKKVIPFEERVLDLPVLQLPAVSRARTLLRSNSPEDVPAPGLLYRDTVSGPGRLMVHHLNKTGGRLKIAVLAQNPGTEAVRVTITRQGLSRPSTRILHQGREHLMHFFGVPSPATFVIPPGKTVDLLPGLSSLTLRPGFCVTGLADFSAEAPLTFYVVAVPADADPVAVFPQLPVLPPDGLHVRGTFPMADRLIVVPESSPVNSRLVLGDGVHDVLLTGIDALTGERVSNHGNYGVVYEILFERVVPGTVVLLNPRGGVYCGALRMNGLVWETPVEGFLKPQRQAVIIQRPVLPGALRLEYTAPSGSYLPVNFLLVQLPENKEQP</sequence>
<reference evidence="4" key="1">
    <citation type="submission" date="2007-10" db="EMBL/GenBank/DDBJ databases">
        <title>Complete sequence of chromosome of Desulforudis audaxviator MP104C.</title>
        <authorList>
            <person name="Copeland A."/>
            <person name="Lucas S."/>
            <person name="Lapidus A."/>
            <person name="Barry K."/>
            <person name="Glavina del Rio T."/>
            <person name="Dalin E."/>
            <person name="Tice H."/>
            <person name="Bruce D."/>
            <person name="Pitluck S."/>
            <person name="Lowry S.R."/>
            <person name="Larimer F."/>
            <person name="Land M.L."/>
            <person name="Hauser L."/>
            <person name="Kyrpides N."/>
            <person name="Ivanova N.N."/>
            <person name="Richardson P."/>
        </authorList>
    </citation>
    <scope>NUCLEOTIDE SEQUENCE [LARGE SCALE GENOMIC DNA]</scope>
    <source>
        <strain evidence="4">MP104C</strain>
    </source>
</reference>
<reference evidence="3 4" key="2">
    <citation type="journal article" date="2008" name="Science">
        <title>Environmental genomics reveals a single-species ecosystem deep within Earth.</title>
        <authorList>
            <person name="Chivian D."/>
            <person name="Brodie E.L."/>
            <person name="Alm E.J."/>
            <person name="Culley D.E."/>
            <person name="Dehal P.S."/>
            <person name="Desantis T.Z."/>
            <person name="Gihring T.M."/>
            <person name="Lapidus A."/>
            <person name="Lin L.H."/>
            <person name="Lowry S.R."/>
            <person name="Moser D.P."/>
            <person name="Richardson P.M."/>
            <person name="Southam G."/>
            <person name="Wanger G."/>
            <person name="Pratt L.M."/>
            <person name="Andersen G.L."/>
            <person name="Hazen T.C."/>
            <person name="Brockman F.J."/>
            <person name="Arkin A.P."/>
            <person name="Onstott T.C."/>
        </authorList>
    </citation>
    <scope>NUCLEOTIDE SEQUENCE [LARGE SCALE GENOMIC DNA]</scope>
    <source>
        <strain evidence="3 4">MP104C</strain>
    </source>
</reference>
<dbReference type="SUPFAM" id="SSF49299">
    <property type="entry name" value="PKD domain"/>
    <property type="match status" value="1"/>
</dbReference>
<organism evidence="3 4">
    <name type="scientific">Desulforudis audaxviator (strain MP104C)</name>
    <dbReference type="NCBI Taxonomy" id="477974"/>
    <lineage>
        <taxon>Bacteria</taxon>
        <taxon>Bacillati</taxon>
        <taxon>Bacillota</taxon>
        <taxon>Clostridia</taxon>
        <taxon>Thermoanaerobacterales</taxon>
        <taxon>Candidatus Desulforudaceae</taxon>
        <taxon>Candidatus Desulforudis</taxon>
    </lineage>
</organism>
<dbReference type="HOGENOM" id="CLU_014753_0_0_9"/>
<dbReference type="Proteomes" id="UP000008544">
    <property type="component" value="Chromosome"/>
</dbReference>
<feature type="chain" id="PRO_5002765438" evidence="1">
    <location>
        <begin position="29"/>
        <end position="650"/>
    </location>
</feature>
<feature type="domain" description="Copper amine oxidase-like N-terminal" evidence="2">
    <location>
        <begin position="46"/>
        <end position="152"/>
    </location>
</feature>
<keyword evidence="1" id="KW-0732">Signal</keyword>
<protein>
    <submittedName>
        <fullName evidence="3">Copper amine oxidase domain protein</fullName>
    </submittedName>
</protein>